<comment type="similarity">
    <text evidence="1">Belongs to the peptidase S33 family.</text>
</comment>
<dbReference type="HOGENOM" id="CLU_019414_1_2_1"/>
<evidence type="ECO:0000313" key="3">
    <source>
        <dbReference type="EMBL" id="KIL67733.1"/>
    </source>
</evidence>
<dbReference type="STRING" id="946122.A0A0C2XFS8"/>
<dbReference type="InParanoid" id="A0A0C2XFS8"/>
<organism evidence="3 4">
    <name type="scientific">Amanita muscaria (strain Koide BX008)</name>
    <dbReference type="NCBI Taxonomy" id="946122"/>
    <lineage>
        <taxon>Eukaryota</taxon>
        <taxon>Fungi</taxon>
        <taxon>Dikarya</taxon>
        <taxon>Basidiomycota</taxon>
        <taxon>Agaricomycotina</taxon>
        <taxon>Agaricomycetes</taxon>
        <taxon>Agaricomycetidae</taxon>
        <taxon>Agaricales</taxon>
        <taxon>Pluteineae</taxon>
        <taxon>Amanitaceae</taxon>
        <taxon>Amanita</taxon>
    </lineage>
</organism>
<dbReference type="PANTHER" id="PTHR21661">
    <property type="entry name" value="EPOXIDE HYDROLASE 1-RELATED"/>
    <property type="match status" value="1"/>
</dbReference>
<dbReference type="GO" id="GO:0097176">
    <property type="term" value="P:epoxide metabolic process"/>
    <property type="evidence" value="ECO:0007669"/>
    <property type="project" value="TreeGrafter"/>
</dbReference>
<proteinExistence type="inferred from homology"/>
<dbReference type="EMBL" id="KN818230">
    <property type="protein sequence ID" value="KIL67733.1"/>
    <property type="molecule type" value="Genomic_DNA"/>
</dbReference>
<keyword evidence="4" id="KW-1185">Reference proteome</keyword>
<reference evidence="3 4" key="1">
    <citation type="submission" date="2014-04" db="EMBL/GenBank/DDBJ databases">
        <title>Evolutionary Origins and Diversification of the Mycorrhizal Mutualists.</title>
        <authorList>
            <consortium name="DOE Joint Genome Institute"/>
            <consortium name="Mycorrhizal Genomics Consortium"/>
            <person name="Kohler A."/>
            <person name="Kuo A."/>
            <person name="Nagy L.G."/>
            <person name="Floudas D."/>
            <person name="Copeland A."/>
            <person name="Barry K.W."/>
            <person name="Cichocki N."/>
            <person name="Veneault-Fourrey C."/>
            <person name="LaButti K."/>
            <person name="Lindquist E.A."/>
            <person name="Lipzen A."/>
            <person name="Lundell T."/>
            <person name="Morin E."/>
            <person name="Murat C."/>
            <person name="Riley R."/>
            <person name="Ohm R."/>
            <person name="Sun H."/>
            <person name="Tunlid A."/>
            <person name="Henrissat B."/>
            <person name="Grigoriev I.V."/>
            <person name="Hibbett D.S."/>
            <person name="Martin F."/>
        </authorList>
    </citation>
    <scope>NUCLEOTIDE SEQUENCE [LARGE SCALE GENOMIC DNA]</scope>
    <source>
        <strain evidence="3 4">Koide BX008</strain>
    </source>
</reference>
<accession>A0A0C2XFS8</accession>
<evidence type="ECO:0000256" key="1">
    <source>
        <dbReference type="ARBA" id="ARBA00010088"/>
    </source>
</evidence>
<protein>
    <submittedName>
        <fullName evidence="3">Uncharacterized protein</fullName>
    </submittedName>
</protein>
<dbReference type="InterPro" id="IPR029058">
    <property type="entry name" value="AB_hydrolase_fold"/>
</dbReference>
<evidence type="ECO:0000256" key="2">
    <source>
        <dbReference type="ARBA" id="ARBA00022801"/>
    </source>
</evidence>
<dbReference type="SUPFAM" id="SSF53474">
    <property type="entry name" value="alpha/beta-Hydrolases"/>
    <property type="match status" value="1"/>
</dbReference>
<dbReference type="PANTHER" id="PTHR21661:SF35">
    <property type="entry name" value="EPOXIDE HYDROLASE"/>
    <property type="match status" value="1"/>
</dbReference>
<evidence type="ECO:0000313" key="4">
    <source>
        <dbReference type="Proteomes" id="UP000054549"/>
    </source>
</evidence>
<dbReference type="OrthoDB" id="7130006at2759"/>
<gene>
    <name evidence="3" type="ORF">M378DRAFT_185346</name>
</gene>
<dbReference type="AlphaFoldDB" id="A0A0C2XFS8"/>
<dbReference type="GO" id="GO:0004301">
    <property type="term" value="F:epoxide hydrolase activity"/>
    <property type="evidence" value="ECO:0007669"/>
    <property type="project" value="TreeGrafter"/>
</dbReference>
<dbReference type="Proteomes" id="UP000054549">
    <property type="component" value="Unassembled WGS sequence"/>
</dbReference>
<sequence length="272" mass="30011">MNLSTPLTHFESKFQRKTLNDELPQYTRELDVDGFQGARKLYRSLTQASSEHPSFHVVAGYAFSSTPTKKGFKLGQYAEITRQIALLYGGKHSKAWHTNIPIELDLNLNARLLAMTSQALWGTSAAEKARTESRNLFRTKGSGYMAIQSTQPQTLGYGLADSPVGLLAWIYEKLVNWTDGYKWGDDEGFTHLYIGSLMLASENTCIPLGYSYFPKEISLVPLIKPLKPSNVFESQHPKGGHFAATEVPELLVSDFGKGGPTSGVVAGHSGYD</sequence>
<name>A0A0C2XFS8_AMAMK</name>
<dbReference type="Gene3D" id="3.40.50.1820">
    <property type="entry name" value="alpha/beta hydrolase"/>
    <property type="match status" value="1"/>
</dbReference>
<keyword evidence="2" id="KW-0378">Hydrolase</keyword>